<feature type="signal peptide" evidence="3">
    <location>
        <begin position="1"/>
        <end position="21"/>
    </location>
</feature>
<feature type="compositionally biased region" description="Basic and acidic residues" evidence="1">
    <location>
        <begin position="577"/>
        <end position="589"/>
    </location>
</feature>
<keyword evidence="5" id="KW-1185">Reference proteome</keyword>
<dbReference type="Proteomes" id="UP000271162">
    <property type="component" value="Unassembled WGS sequence"/>
</dbReference>
<evidence type="ECO:0000256" key="2">
    <source>
        <dbReference type="SAM" id="Phobius"/>
    </source>
</evidence>
<keyword evidence="2" id="KW-0812">Transmembrane</keyword>
<feature type="region of interest" description="Disordered" evidence="1">
    <location>
        <begin position="626"/>
        <end position="790"/>
    </location>
</feature>
<accession>A0A158R159</accession>
<protein>
    <submittedName>
        <fullName evidence="6">Tyrosine-protein phosphatase domain-containing protein</fullName>
    </submittedName>
</protein>
<organism evidence="6">
    <name type="scientific">Nippostrongylus brasiliensis</name>
    <name type="common">Rat hookworm</name>
    <dbReference type="NCBI Taxonomy" id="27835"/>
    <lineage>
        <taxon>Eukaryota</taxon>
        <taxon>Metazoa</taxon>
        <taxon>Ecdysozoa</taxon>
        <taxon>Nematoda</taxon>
        <taxon>Chromadorea</taxon>
        <taxon>Rhabditida</taxon>
        <taxon>Rhabditina</taxon>
        <taxon>Rhabditomorpha</taxon>
        <taxon>Strongyloidea</taxon>
        <taxon>Heligmosomidae</taxon>
        <taxon>Nippostrongylus</taxon>
    </lineage>
</organism>
<reference evidence="6" key="1">
    <citation type="submission" date="2016-04" db="UniProtKB">
        <authorList>
            <consortium name="WormBaseParasite"/>
        </authorList>
    </citation>
    <scope>IDENTIFICATION</scope>
</reference>
<evidence type="ECO:0000313" key="5">
    <source>
        <dbReference type="Proteomes" id="UP000271162"/>
    </source>
</evidence>
<feature type="compositionally biased region" description="Basic and acidic residues" evidence="1">
    <location>
        <begin position="651"/>
        <end position="755"/>
    </location>
</feature>
<gene>
    <name evidence="4" type="ORF">NBR_LOCUS13134</name>
</gene>
<proteinExistence type="predicted"/>
<name>A0A158R159_NIPBR</name>
<evidence type="ECO:0000313" key="6">
    <source>
        <dbReference type="WBParaSite" id="NBR_0001313301-mRNA-1"/>
    </source>
</evidence>
<keyword evidence="3" id="KW-0732">Signal</keyword>
<evidence type="ECO:0000313" key="4">
    <source>
        <dbReference type="EMBL" id="VDL76723.1"/>
    </source>
</evidence>
<reference evidence="4 5" key="2">
    <citation type="submission" date="2018-11" db="EMBL/GenBank/DDBJ databases">
        <authorList>
            <consortium name="Pathogen Informatics"/>
        </authorList>
    </citation>
    <scope>NUCLEOTIDE SEQUENCE [LARGE SCALE GENOMIC DNA]</scope>
</reference>
<feature type="transmembrane region" description="Helical" evidence="2">
    <location>
        <begin position="144"/>
        <end position="170"/>
    </location>
</feature>
<evidence type="ECO:0000256" key="1">
    <source>
        <dbReference type="SAM" id="MobiDB-lite"/>
    </source>
</evidence>
<evidence type="ECO:0000256" key="3">
    <source>
        <dbReference type="SAM" id="SignalP"/>
    </source>
</evidence>
<dbReference type="AlphaFoldDB" id="A0A158R159"/>
<feature type="compositionally biased region" description="Low complexity" evidence="1">
    <location>
        <begin position="767"/>
        <end position="781"/>
    </location>
</feature>
<feature type="chain" id="PRO_5043135799" evidence="3">
    <location>
        <begin position="22"/>
        <end position="820"/>
    </location>
</feature>
<keyword evidence="2" id="KW-0472">Membrane</keyword>
<keyword evidence="2" id="KW-1133">Transmembrane helix</keyword>
<sequence length="820" mass="92428">MYAVGCQLAMIVLAALNNVSGDASSTEDLIPAENTELHPARRYCRGGTVTEEYLENLNNCTNVLGSLIITDLTEPAIIIENNSDLKSFSSADQLVFVSSGGEKDAKIDNAGLLDLKRRLILLLHPARLDFDDIDFDTAGEQLRLAAIVTTAAASAAFLLVLLAAIILAILRRMYNNRVDKLIAMSLILVDDFDLNDQQKDRLREYANEALQTPLAEWKSYCDKVINKPKIDPNYRKKPKKTPEEQKAEAQLKLLNIDVKKRRRRIHPATLPTQYGPMKPALRKKKKELRLTSQQMLEFATFTRAADEEHNFAWGGDPYAAYNKVFISCADGKVARREFPTKPTTELVLKRDQNGDELRMFCDEATVMAPCVAEFQMTIKTKRAKWDWDTLPSHTYKTNILVYNEWAEDGFPKDLRSLTRLLYAIAADKRRSTVILIGKSTDASCELFWMMIIIIKAVLGSSTAARLTSILEACIIILRPHFLTPHHFFFLLKFVLNWAVAVGVLSDKQLEEINDWRNDYHIEEVRADARLYGRPYLRVVSLDPVDVECDQVLLLLDGMPTAKSTIREEGGQEATAVADDKPEKPEKPEKPQPLANVVQSNEKTALALPKKSNRKTRALTRLLEYTQESCEESDQKDPKEPPKKFFATALRPRGEKKTKVKSKENEKGVSKLKSNENEKVATKINSKDNEKGATKLKSKENDKGHSRSNSKEDQTDVPKAKSKEDLKGTPKRTSKEDPNEDHKVSPKEESALKEDATMESNENVPLITKPTTPNTNKKAQVPSKKKKAKQRSLTAVVSSSYQFCSPGYKKSFFIPMQEPKK</sequence>
<feature type="region of interest" description="Disordered" evidence="1">
    <location>
        <begin position="564"/>
        <end position="594"/>
    </location>
</feature>
<feature type="compositionally biased region" description="Basic and acidic residues" evidence="1">
    <location>
        <begin position="632"/>
        <end position="642"/>
    </location>
</feature>
<dbReference type="EMBL" id="UYSL01020951">
    <property type="protein sequence ID" value="VDL76723.1"/>
    <property type="molecule type" value="Genomic_DNA"/>
</dbReference>
<dbReference type="WBParaSite" id="NBR_0001313301-mRNA-1">
    <property type="protein sequence ID" value="NBR_0001313301-mRNA-1"/>
    <property type="gene ID" value="NBR_0001313301"/>
</dbReference>